<dbReference type="InterPro" id="IPR042095">
    <property type="entry name" value="SUMF_sf"/>
</dbReference>
<dbReference type="SUPFAM" id="SSF56436">
    <property type="entry name" value="C-type lectin-like"/>
    <property type="match status" value="1"/>
</dbReference>
<dbReference type="RefSeq" id="WP_267540759.1">
    <property type="nucleotide sequence ID" value="NZ_JAPNKA010000001.1"/>
</dbReference>
<feature type="domain" description="Sulfatase-modifying factor enzyme-like" evidence="2">
    <location>
        <begin position="27"/>
        <end position="329"/>
    </location>
</feature>
<evidence type="ECO:0000313" key="3">
    <source>
        <dbReference type="EMBL" id="MCY1082183.1"/>
    </source>
</evidence>
<organism evidence="3 4">
    <name type="scientific">Archangium lansingense</name>
    <dbReference type="NCBI Taxonomy" id="2995310"/>
    <lineage>
        <taxon>Bacteria</taxon>
        <taxon>Pseudomonadati</taxon>
        <taxon>Myxococcota</taxon>
        <taxon>Myxococcia</taxon>
        <taxon>Myxococcales</taxon>
        <taxon>Cystobacterineae</taxon>
        <taxon>Archangiaceae</taxon>
        <taxon>Archangium</taxon>
    </lineage>
</organism>
<evidence type="ECO:0000256" key="1">
    <source>
        <dbReference type="SAM" id="MobiDB-lite"/>
    </source>
</evidence>
<keyword evidence="4" id="KW-1185">Reference proteome</keyword>
<dbReference type="PANTHER" id="PTHR23150">
    <property type="entry name" value="SULFATASE MODIFYING FACTOR 1, 2"/>
    <property type="match status" value="1"/>
</dbReference>
<accession>A0ABT4AKG1</accession>
<proteinExistence type="predicted"/>
<gene>
    <name evidence="3" type="ORF">OV287_47840</name>
</gene>
<dbReference type="Proteomes" id="UP001207654">
    <property type="component" value="Unassembled WGS sequence"/>
</dbReference>
<protein>
    <submittedName>
        <fullName evidence="3">Formylglycine-generating enzyme family protein</fullName>
    </submittedName>
</protein>
<comment type="caution">
    <text evidence="3">The sequence shown here is derived from an EMBL/GenBank/DDBJ whole genome shotgun (WGS) entry which is preliminary data.</text>
</comment>
<dbReference type="PANTHER" id="PTHR23150:SF19">
    <property type="entry name" value="FORMYLGLYCINE-GENERATING ENZYME"/>
    <property type="match status" value="1"/>
</dbReference>
<evidence type="ECO:0000259" key="2">
    <source>
        <dbReference type="Pfam" id="PF03781"/>
    </source>
</evidence>
<dbReference type="Pfam" id="PF03781">
    <property type="entry name" value="FGE-sulfatase"/>
    <property type="match status" value="1"/>
</dbReference>
<dbReference type="InterPro" id="IPR005532">
    <property type="entry name" value="SUMF_dom"/>
</dbReference>
<name>A0ABT4AKG1_9BACT</name>
<dbReference type="EMBL" id="JAPNKA010000001">
    <property type="protein sequence ID" value="MCY1082183.1"/>
    <property type="molecule type" value="Genomic_DNA"/>
</dbReference>
<feature type="region of interest" description="Disordered" evidence="1">
    <location>
        <begin position="1"/>
        <end position="21"/>
    </location>
</feature>
<evidence type="ECO:0000313" key="4">
    <source>
        <dbReference type="Proteomes" id="UP001207654"/>
    </source>
</evidence>
<dbReference type="InterPro" id="IPR051043">
    <property type="entry name" value="Sulfatase_Mod_Factor_Kinase"/>
</dbReference>
<sequence>MTEVLGGTTPPELERQEQSAPCEAPFPDMVWIPGGTYWMGSDNHYPEERPAHQVAVSGFWMDLHLVTNAQFARFVEATGYVTVAERPLNPKDYPGADPALLVPGSLVFRKPTQRVSLKDFSQWWAYVPGACWRHPEGPDSTQEGREQHPVVHVCFEDVEAYTTWAGKELPTEAEWERAARGGLDRKIYAWGDLLSPEGRMMANTWQGQFPMQNLLEDGYEGTSPIGAFPANGYGVFDLIGNVWEWTMDWYQDQHQGNRGKACCIPMNPRGPARPEGSQDPRTPQVTIPRRVLKGGSHLCAPNYCLRYRPAARSPQAVDSGSCHIGFRCIVRPPFQ</sequence>
<dbReference type="Gene3D" id="3.90.1580.10">
    <property type="entry name" value="paralog of FGE (formylglycine-generating enzyme)"/>
    <property type="match status" value="1"/>
</dbReference>
<dbReference type="InterPro" id="IPR016187">
    <property type="entry name" value="CTDL_fold"/>
</dbReference>
<reference evidence="3 4" key="1">
    <citation type="submission" date="2022-11" db="EMBL/GenBank/DDBJ databases">
        <title>Minimal conservation of predation-associated metabolite biosynthetic gene clusters underscores biosynthetic potential of Myxococcota including descriptions for ten novel species: Archangium lansinium sp. nov., Myxococcus landrumus sp. nov., Nannocystis bai.</title>
        <authorList>
            <person name="Ahearne A."/>
            <person name="Stevens C."/>
            <person name="Phillips K."/>
        </authorList>
    </citation>
    <scope>NUCLEOTIDE SEQUENCE [LARGE SCALE GENOMIC DNA]</scope>
    <source>
        <strain evidence="3 4">MIWBW</strain>
    </source>
</reference>